<keyword evidence="1" id="KW-1185">Reference proteome</keyword>
<dbReference type="WBParaSite" id="PEQ_0000014001-mRNA-1">
    <property type="protein sequence ID" value="PEQ_0000014001-mRNA-1"/>
    <property type="gene ID" value="PEQ_0000014001"/>
</dbReference>
<evidence type="ECO:0000313" key="2">
    <source>
        <dbReference type="WBParaSite" id="PEQ_0000014001-mRNA-1"/>
    </source>
</evidence>
<dbReference type="Proteomes" id="UP000887564">
    <property type="component" value="Unplaced"/>
</dbReference>
<accession>A0A914R0J7</accession>
<sequence>SSCALQLPVYIAAQDAQHLTVENLGERFNVTVAVSNGANEVDTAVVMVSLEPRTDLESSAPKFTQVSFASKL</sequence>
<dbReference type="AlphaFoldDB" id="A0A914R0J7"/>
<name>A0A914R0J7_PAREQ</name>
<proteinExistence type="predicted"/>
<reference evidence="2" key="1">
    <citation type="submission" date="2022-11" db="UniProtKB">
        <authorList>
            <consortium name="WormBaseParasite"/>
        </authorList>
    </citation>
    <scope>IDENTIFICATION</scope>
</reference>
<protein>
    <submittedName>
        <fullName evidence="2">Uncharacterized protein</fullName>
    </submittedName>
</protein>
<evidence type="ECO:0000313" key="1">
    <source>
        <dbReference type="Proteomes" id="UP000887564"/>
    </source>
</evidence>
<organism evidence="1 2">
    <name type="scientific">Parascaris equorum</name>
    <name type="common">Equine roundworm</name>
    <dbReference type="NCBI Taxonomy" id="6256"/>
    <lineage>
        <taxon>Eukaryota</taxon>
        <taxon>Metazoa</taxon>
        <taxon>Ecdysozoa</taxon>
        <taxon>Nematoda</taxon>
        <taxon>Chromadorea</taxon>
        <taxon>Rhabditida</taxon>
        <taxon>Spirurina</taxon>
        <taxon>Ascaridomorpha</taxon>
        <taxon>Ascaridoidea</taxon>
        <taxon>Ascarididae</taxon>
        <taxon>Parascaris</taxon>
    </lineage>
</organism>